<evidence type="ECO:0000313" key="2">
    <source>
        <dbReference type="Proteomes" id="UP001567538"/>
    </source>
</evidence>
<protein>
    <submittedName>
        <fullName evidence="1">Uncharacterized protein</fullName>
    </submittedName>
</protein>
<comment type="caution">
    <text evidence="1">The sequence shown here is derived from an EMBL/GenBank/DDBJ whole genome shotgun (WGS) entry which is preliminary data.</text>
</comment>
<dbReference type="AlphaFoldDB" id="A0ABD1I1T5"/>
<sequence>MNIVARVGMQLLHTTSPLLGSPPLRRRRSWKCLLSVNYFSWCIFVAVEGEGVGARFCSENRGIVFVVLEI</sequence>
<proteinExistence type="predicted"/>
<keyword evidence="2" id="KW-1185">Reference proteome</keyword>
<dbReference type="Proteomes" id="UP001567538">
    <property type="component" value="Unassembled WGS sequence"/>
</dbReference>
<gene>
    <name evidence="1" type="ORF">AAHA92_04847</name>
</gene>
<dbReference type="EMBL" id="JBEAFC010000003">
    <property type="protein sequence ID" value="KAL1562250.1"/>
    <property type="molecule type" value="Genomic_DNA"/>
</dbReference>
<name>A0ABD1I1T5_SALDI</name>
<organism evidence="1 2">
    <name type="scientific">Salvia divinorum</name>
    <name type="common">Maria pastora</name>
    <name type="synonym">Diviner's sage</name>
    <dbReference type="NCBI Taxonomy" id="28513"/>
    <lineage>
        <taxon>Eukaryota</taxon>
        <taxon>Viridiplantae</taxon>
        <taxon>Streptophyta</taxon>
        <taxon>Embryophyta</taxon>
        <taxon>Tracheophyta</taxon>
        <taxon>Spermatophyta</taxon>
        <taxon>Magnoliopsida</taxon>
        <taxon>eudicotyledons</taxon>
        <taxon>Gunneridae</taxon>
        <taxon>Pentapetalae</taxon>
        <taxon>asterids</taxon>
        <taxon>lamiids</taxon>
        <taxon>Lamiales</taxon>
        <taxon>Lamiaceae</taxon>
        <taxon>Nepetoideae</taxon>
        <taxon>Mentheae</taxon>
        <taxon>Salviinae</taxon>
        <taxon>Salvia</taxon>
        <taxon>Salvia subgen. Calosphace</taxon>
    </lineage>
</organism>
<reference evidence="1 2" key="1">
    <citation type="submission" date="2024-06" db="EMBL/GenBank/DDBJ databases">
        <title>A chromosome level genome sequence of Diviner's sage (Salvia divinorum).</title>
        <authorList>
            <person name="Ford S.A."/>
            <person name="Ro D.-K."/>
            <person name="Ness R.W."/>
            <person name="Phillips M.A."/>
        </authorList>
    </citation>
    <scope>NUCLEOTIDE SEQUENCE [LARGE SCALE GENOMIC DNA]</scope>
    <source>
        <strain evidence="1">SAF-2024a</strain>
        <tissue evidence="1">Leaf</tissue>
    </source>
</reference>
<accession>A0ABD1I1T5</accession>
<evidence type="ECO:0000313" key="1">
    <source>
        <dbReference type="EMBL" id="KAL1562250.1"/>
    </source>
</evidence>